<feature type="region of interest" description="Disordered" evidence="1">
    <location>
        <begin position="1"/>
        <end position="23"/>
    </location>
</feature>
<dbReference type="RefSeq" id="XP_004991964.1">
    <property type="nucleotide sequence ID" value="XM_004991907.1"/>
</dbReference>
<keyword evidence="3" id="KW-1185">Reference proteome</keyword>
<dbReference type="Proteomes" id="UP000007799">
    <property type="component" value="Unassembled WGS sequence"/>
</dbReference>
<dbReference type="EMBL" id="GL832972">
    <property type="protein sequence ID" value="EGD75507.1"/>
    <property type="molecule type" value="Genomic_DNA"/>
</dbReference>
<protein>
    <submittedName>
        <fullName evidence="2">Uncharacterized protein</fullName>
    </submittedName>
</protein>
<sequence length="515" mass="52064">MRGPRGGPRGDGAGGGVGDDSTTSDARRLMQMSAAVHLERLEQEVPQLDKQMLLAMLEMILLNPSVALAQPHITSSAPQQPGAANSSSHPAASAPSALPPHMAPSGASAFSTGMAPATSWAMALLSDDNANKRARMMSTLHDRLSPFLLSPLLTSPEPEREDTHQLQSSTTATGNSSSSMLANIPSTHDSSTSTLGGQGGPSLARTTAATITGAQVAAILGSSALAPASAPTSQPAASSATALSSSWPGLTSSSSSSMLDEPLPSSVAISHPLFGGAQMLGMDPTFPAAEMRLRQQRQQRQQRHSSEYAGGAGGSSRIGLDNHSNGNTNVGGADVDGAGSGGLEDLPPFGGEADNEWLDTSEAMQDLPLSDLFPPSTCGDTLPRRTSAMGFLRSMDGSGAFGTTIDDSGGGGGGGDGATLNIDNPTHTLSGGGHTHNTGIDDGGGFAHVGSDSGGQGVAAHDNQHGNRDNDNPGDDDDDDDDDGGATVDLALSLMPSVQDRPNNDSGAGRGDGDY</sequence>
<dbReference type="InParanoid" id="F2UG79"/>
<evidence type="ECO:0000313" key="3">
    <source>
        <dbReference type="Proteomes" id="UP000007799"/>
    </source>
</evidence>
<feature type="compositionally biased region" description="Basic residues" evidence="1">
    <location>
        <begin position="294"/>
        <end position="303"/>
    </location>
</feature>
<reference evidence="2" key="1">
    <citation type="submission" date="2009-08" db="EMBL/GenBank/DDBJ databases">
        <title>Annotation of Salpingoeca rosetta.</title>
        <authorList>
            <consortium name="The Broad Institute Genome Sequencing Platform"/>
            <person name="Russ C."/>
            <person name="Cuomo C."/>
            <person name="Burger G."/>
            <person name="Gray M.W."/>
            <person name="Holland P.W.H."/>
            <person name="King N."/>
            <person name="Lang F.B.F."/>
            <person name="Roger A.J."/>
            <person name="Ruiz-Trillo I."/>
            <person name="Young S.K."/>
            <person name="Zeng Q."/>
            <person name="Gargeya S."/>
            <person name="Alvarado L."/>
            <person name="Berlin A."/>
            <person name="Chapman S.B."/>
            <person name="Chen Z."/>
            <person name="Freedman E."/>
            <person name="Gellesch M."/>
            <person name="Goldberg J."/>
            <person name="Griggs A."/>
            <person name="Gujja S."/>
            <person name="Heilman E."/>
            <person name="Heiman D."/>
            <person name="Howarth C."/>
            <person name="Mehta T."/>
            <person name="Neiman D."/>
            <person name="Pearson M."/>
            <person name="Roberts A."/>
            <person name="Saif S."/>
            <person name="Shea T."/>
            <person name="Shenoy N."/>
            <person name="Sisk P."/>
            <person name="Stolte C."/>
            <person name="Sykes S."/>
            <person name="White J."/>
            <person name="Yandava C."/>
            <person name="Haas B."/>
            <person name="Nusbaum C."/>
            <person name="Birren B."/>
        </authorList>
    </citation>
    <scope>NUCLEOTIDE SEQUENCE [LARGE SCALE GENOMIC DNA]</scope>
    <source>
        <strain evidence="2">ATCC 50818</strain>
    </source>
</reference>
<feature type="compositionally biased region" description="Low complexity" evidence="1">
    <location>
        <begin position="81"/>
        <end position="96"/>
    </location>
</feature>
<feature type="compositionally biased region" description="Acidic residues" evidence="1">
    <location>
        <begin position="472"/>
        <end position="484"/>
    </location>
</feature>
<organism evidence="3">
    <name type="scientific">Salpingoeca rosetta (strain ATCC 50818 / BSB-021)</name>
    <dbReference type="NCBI Taxonomy" id="946362"/>
    <lineage>
        <taxon>Eukaryota</taxon>
        <taxon>Choanoflagellata</taxon>
        <taxon>Craspedida</taxon>
        <taxon>Salpingoecidae</taxon>
        <taxon>Salpingoeca</taxon>
    </lineage>
</organism>
<feature type="compositionally biased region" description="Polar residues" evidence="1">
    <location>
        <begin position="180"/>
        <end position="195"/>
    </location>
</feature>
<feature type="compositionally biased region" description="Gly residues" evidence="1">
    <location>
        <begin position="441"/>
        <end position="457"/>
    </location>
</feature>
<feature type="compositionally biased region" description="Gly residues" evidence="1">
    <location>
        <begin position="408"/>
        <end position="417"/>
    </location>
</feature>
<feature type="region of interest" description="Disordered" evidence="1">
    <location>
        <begin position="227"/>
        <end position="262"/>
    </location>
</feature>
<name>F2UG79_SALR5</name>
<feature type="region of interest" description="Disordered" evidence="1">
    <location>
        <begin position="402"/>
        <end position="515"/>
    </location>
</feature>
<feature type="region of interest" description="Disordered" evidence="1">
    <location>
        <begin position="74"/>
        <end position="110"/>
    </location>
</feature>
<gene>
    <name evidence="2" type="ORF">PTSG_12456</name>
</gene>
<feature type="region of interest" description="Disordered" evidence="1">
    <location>
        <begin position="292"/>
        <end position="341"/>
    </location>
</feature>
<evidence type="ECO:0000256" key="1">
    <source>
        <dbReference type="SAM" id="MobiDB-lite"/>
    </source>
</evidence>
<dbReference type="OMA" id="TMGSAPM"/>
<dbReference type="AlphaFoldDB" id="F2UG79"/>
<evidence type="ECO:0000313" key="2">
    <source>
        <dbReference type="EMBL" id="EGD75507.1"/>
    </source>
</evidence>
<proteinExistence type="predicted"/>
<accession>F2UG79</accession>
<dbReference type="KEGG" id="sre:PTSG_12456"/>
<feature type="compositionally biased region" description="Gly residues" evidence="1">
    <location>
        <begin position="1"/>
        <end position="18"/>
    </location>
</feature>
<feature type="compositionally biased region" description="Basic and acidic residues" evidence="1">
    <location>
        <begin position="462"/>
        <end position="471"/>
    </location>
</feature>
<dbReference type="GeneID" id="16072524"/>
<feature type="region of interest" description="Disordered" evidence="1">
    <location>
        <begin position="150"/>
        <end position="204"/>
    </location>
</feature>
<feature type="compositionally biased region" description="Low complexity" evidence="1">
    <location>
        <begin position="168"/>
        <end position="179"/>
    </location>
</feature>